<evidence type="ECO:0000313" key="1">
    <source>
        <dbReference type="EMBL" id="CAB0000653.1"/>
    </source>
</evidence>
<name>A0A6H5GC16_9HEMI</name>
<accession>A0A6H5GC16</accession>
<sequence length="207" mass="25319">MFFSCPLTRHCLGRLSPFFSDEGLFGRIPIRKQWASRFYLEIRARVTTKFLRITKRSLSHGIGKNQNRFPSKSNPRPGRLSWARVAALILVGRNDPEVWQGFTQMGTTRRVIREMNRRDCRMRRRFCYMKIRIFFLICLTEEAYRPDSGPVCQFEFRFHREFNFEIDYEFEFLFHCEFDFEFDYEFEILFQCEFDFELDCEFECRFH</sequence>
<organism evidence="1 2">
    <name type="scientific">Nesidiocoris tenuis</name>
    <dbReference type="NCBI Taxonomy" id="355587"/>
    <lineage>
        <taxon>Eukaryota</taxon>
        <taxon>Metazoa</taxon>
        <taxon>Ecdysozoa</taxon>
        <taxon>Arthropoda</taxon>
        <taxon>Hexapoda</taxon>
        <taxon>Insecta</taxon>
        <taxon>Pterygota</taxon>
        <taxon>Neoptera</taxon>
        <taxon>Paraneoptera</taxon>
        <taxon>Hemiptera</taxon>
        <taxon>Heteroptera</taxon>
        <taxon>Panheteroptera</taxon>
        <taxon>Cimicomorpha</taxon>
        <taxon>Miridae</taxon>
        <taxon>Dicyphina</taxon>
        <taxon>Nesidiocoris</taxon>
    </lineage>
</organism>
<dbReference type="Proteomes" id="UP000479000">
    <property type="component" value="Unassembled WGS sequence"/>
</dbReference>
<feature type="non-terminal residue" evidence="1">
    <location>
        <position position="207"/>
    </location>
</feature>
<dbReference type="AlphaFoldDB" id="A0A6H5GC16"/>
<reference evidence="1 2" key="1">
    <citation type="submission" date="2020-02" db="EMBL/GenBank/DDBJ databases">
        <authorList>
            <person name="Ferguson B K."/>
        </authorList>
    </citation>
    <scope>NUCLEOTIDE SEQUENCE [LARGE SCALE GENOMIC DNA]</scope>
</reference>
<protein>
    <submittedName>
        <fullName evidence="1">Uncharacterized protein</fullName>
    </submittedName>
</protein>
<evidence type="ECO:0000313" key="2">
    <source>
        <dbReference type="Proteomes" id="UP000479000"/>
    </source>
</evidence>
<proteinExistence type="predicted"/>
<keyword evidence="2" id="KW-1185">Reference proteome</keyword>
<gene>
    <name evidence="1" type="ORF">NTEN_LOCUS6440</name>
</gene>
<dbReference type="EMBL" id="CADCXU010009750">
    <property type="protein sequence ID" value="CAB0000653.1"/>
    <property type="molecule type" value="Genomic_DNA"/>
</dbReference>